<evidence type="ECO:0000313" key="2">
    <source>
        <dbReference type="Proteomes" id="UP001175226"/>
    </source>
</evidence>
<dbReference type="Proteomes" id="UP001175226">
    <property type="component" value="Unassembled WGS sequence"/>
</dbReference>
<evidence type="ECO:0000313" key="1">
    <source>
        <dbReference type="EMBL" id="KAK0431401.1"/>
    </source>
</evidence>
<sequence length="338" mass="37649">MRYACIYKGTASLISFQSPSIEWLVAWLDILCPSITALFPGIDVDGVLSMAEKDHSLADHLSSGRPTNILRPPTYPCTVVNRRTSRKVKIQPLIGSADDGVYLNPPDIQKLGPNDTGHTIATQQGPSRVYSGVSFSFKNQDDDGVVRYDVPYVLALEADAVHSDTTFNTKRDGIVGIPHIDKHLVSIHCSDVYLINLSVLPSLAQYFTKMVPLCDARFDRNLCPRITPPWTYITDFSTIYSAALTYRAPLYNDLLQHMAPCFATPRRAGHVRSGRGSIYVSVPSVRRRAERRGPCTVEQRARGRIGRDTRWSMQGRSLGTSRINVHAWSLFSRRGRAG</sequence>
<gene>
    <name evidence="1" type="ORF">EV421DRAFT_170550</name>
</gene>
<comment type="caution">
    <text evidence="1">The sequence shown here is derived from an EMBL/GenBank/DDBJ whole genome shotgun (WGS) entry which is preliminary data.</text>
</comment>
<organism evidence="1 2">
    <name type="scientific">Armillaria borealis</name>
    <dbReference type="NCBI Taxonomy" id="47425"/>
    <lineage>
        <taxon>Eukaryota</taxon>
        <taxon>Fungi</taxon>
        <taxon>Dikarya</taxon>
        <taxon>Basidiomycota</taxon>
        <taxon>Agaricomycotina</taxon>
        <taxon>Agaricomycetes</taxon>
        <taxon>Agaricomycetidae</taxon>
        <taxon>Agaricales</taxon>
        <taxon>Marasmiineae</taxon>
        <taxon>Physalacriaceae</taxon>
        <taxon>Armillaria</taxon>
    </lineage>
</organism>
<accession>A0AA39ME17</accession>
<dbReference type="EMBL" id="JAUEPT010000115">
    <property type="protein sequence ID" value="KAK0431401.1"/>
    <property type="molecule type" value="Genomic_DNA"/>
</dbReference>
<proteinExistence type="predicted"/>
<protein>
    <submittedName>
        <fullName evidence="1">Uncharacterized protein</fullName>
    </submittedName>
</protein>
<name>A0AA39ME17_9AGAR</name>
<dbReference type="AlphaFoldDB" id="A0AA39ME17"/>
<reference evidence="1" key="1">
    <citation type="submission" date="2023-06" db="EMBL/GenBank/DDBJ databases">
        <authorList>
            <consortium name="Lawrence Berkeley National Laboratory"/>
            <person name="Ahrendt S."/>
            <person name="Sahu N."/>
            <person name="Indic B."/>
            <person name="Wong-Bajracharya J."/>
            <person name="Merenyi Z."/>
            <person name="Ke H.-M."/>
            <person name="Monk M."/>
            <person name="Kocsube S."/>
            <person name="Drula E."/>
            <person name="Lipzen A."/>
            <person name="Balint B."/>
            <person name="Henrissat B."/>
            <person name="Andreopoulos B."/>
            <person name="Martin F.M."/>
            <person name="Harder C.B."/>
            <person name="Rigling D."/>
            <person name="Ford K.L."/>
            <person name="Foster G.D."/>
            <person name="Pangilinan J."/>
            <person name="Papanicolaou A."/>
            <person name="Barry K."/>
            <person name="LaButti K."/>
            <person name="Viragh M."/>
            <person name="Koriabine M."/>
            <person name="Yan M."/>
            <person name="Riley R."/>
            <person name="Champramary S."/>
            <person name="Plett K.L."/>
            <person name="Tsai I.J."/>
            <person name="Slot J."/>
            <person name="Sipos G."/>
            <person name="Plett J."/>
            <person name="Nagy L.G."/>
            <person name="Grigoriev I.V."/>
        </authorList>
    </citation>
    <scope>NUCLEOTIDE SEQUENCE</scope>
    <source>
        <strain evidence="1">FPL87.14</strain>
    </source>
</reference>
<keyword evidence="2" id="KW-1185">Reference proteome</keyword>